<proteinExistence type="predicted"/>
<feature type="transmembrane region" description="Helical" evidence="1">
    <location>
        <begin position="100"/>
        <end position="119"/>
    </location>
</feature>
<keyword evidence="1" id="KW-1133">Transmembrane helix</keyword>
<keyword evidence="1" id="KW-0472">Membrane</keyword>
<evidence type="ECO:0000313" key="3">
    <source>
        <dbReference type="Proteomes" id="UP000198287"/>
    </source>
</evidence>
<keyword evidence="3" id="KW-1185">Reference proteome</keyword>
<accession>A0A226DIA6</accession>
<organism evidence="2 3">
    <name type="scientific">Folsomia candida</name>
    <name type="common">Springtail</name>
    <dbReference type="NCBI Taxonomy" id="158441"/>
    <lineage>
        <taxon>Eukaryota</taxon>
        <taxon>Metazoa</taxon>
        <taxon>Ecdysozoa</taxon>
        <taxon>Arthropoda</taxon>
        <taxon>Hexapoda</taxon>
        <taxon>Collembola</taxon>
        <taxon>Entomobryomorpha</taxon>
        <taxon>Isotomoidea</taxon>
        <taxon>Isotomidae</taxon>
        <taxon>Proisotominae</taxon>
        <taxon>Folsomia</taxon>
    </lineage>
</organism>
<evidence type="ECO:0000313" key="2">
    <source>
        <dbReference type="EMBL" id="OXA44321.1"/>
    </source>
</evidence>
<reference evidence="2 3" key="1">
    <citation type="submission" date="2015-12" db="EMBL/GenBank/DDBJ databases">
        <title>The genome of Folsomia candida.</title>
        <authorList>
            <person name="Faddeeva A."/>
            <person name="Derks M.F."/>
            <person name="Anvar Y."/>
            <person name="Smit S."/>
            <person name="Van Straalen N."/>
            <person name="Roelofs D."/>
        </authorList>
    </citation>
    <scope>NUCLEOTIDE SEQUENCE [LARGE SCALE GENOMIC DNA]</scope>
    <source>
        <strain evidence="2 3">VU population</strain>
        <tissue evidence="2">Whole body</tissue>
    </source>
</reference>
<dbReference type="EMBL" id="LNIX01000019">
    <property type="protein sequence ID" value="OXA44321.1"/>
    <property type="molecule type" value="Genomic_DNA"/>
</dbReference>
<dbReference type="Proteomes" id="UP000198287">
    <property type="component" value="Unassembled WGS sequence"/>
</dbReference>
<gene>
    <name evidence="2" type="ORF">Fcan01_20735</name>
</gene>
<evidence type="ECO:0000256" key="1">
    <source>
        <dbReference type="SAM" id="Phobius"/>
    </source>
</evidence>
<dbReference type="AlphaFoldDB" id="A0A226DIA6"/>
<name>A0A226DIA6_FOLCA</name>
<sequence length="195" mass="22043">MLTFYELARISFSTATMGVLWGEMELANILCLNRATKCARGTLDQIKLYRQVWLCTYLMRWVHGNFLFLMLSSLGLLTIMSNFCIVRVAGKISLGVTIRLIYGSVAMITLIQILVSLGVRRNEELNKVRNLFRSGGGMLRGIEGKMIRQEVKSLPRSFVGISVPGAFFGYFNKHSKMLVTNIIFSKTLDALIIYK</sequence>
<protein>
    <submittedName>
        <fullName evidence="2">Uncharacterized protein</fullName>
    </submittedName>
</protein>
<comment type="caution">
    <text evidence="2">The sequence shown here is derived from an EMBL/GenBank/DDBJ whole genome shotgun (WGS) entry which is preliminary data.</text>
</comment>
<feature type="transmembrane region" description="Helical" evidence="1">
    <location>
        <begin position="66"/>
        <end position="88"/>
    </location>
</feature>
<keyword evidence="1" id="KW-0812">Transmembrane</keyword>